<dbReference type="GO" id="GO:0003700">
    <property type="term" value="F:DNA-binding transcription factor activity"/>
    <property type="evidence" value="ECO:0007669"/>
    <property type="project" value="InterPro"/>
</dbReference>
<dbReference type="CDD" id="cd07377">
    <property type="entry name" value="WHTH_GntR"/>
    <property type="match status" value="1"/>
</dbReference>
<dbReference type="SMART" id="SM00345">
    <property type="entry name" value="HTH_GNTR"/>
    <property type="match status" value="1"/>
</dbReference>
<dbReference type="RefSeq" id="WP_009756571.1">
    <property type="nucleotide sequence ID" value="NZ_AMSI01000006.1"/>
</dbReference>
<dbReference type="InterPro" id="IPR036388">
    <property type="entry name" value="WH-like_DNA-bd_sf"/>
</dbReference>
<comment type="caution">
    <text evidence="5">The sequence shown here is derived from an EMBL/GenBank/DDBJ whole genome shotgun (WGS) entry which is preliminary data.</text>
</comment>
<dbReference type="Gene3D" id="1.20.120.530">
    <property type="entry name" value="GntR ligand-binding domain-like"/>
    <property type="match status" value="1"/>
</dbReference>
<keyword evidence="6" id="KW-1185">Reference proteome</keyword>
<dbReference type="InterPro" id="IPR000524">
    <property type="entry name" value="Tscrpt_reg_HTH_GntR"/>
</dbReference>
<protein>
    <submittedName>
        <fullName evidence="5">GntR family transcriptional regulator</fullName>
    </submittedName>
</protein>
<dbReference type="InterPro" id="IPR036390">
    <property type="entry name" value="WH_DNA-bd_sf"/>
</dbReference>
<proteinExistence type="predicted"/>
<evidence type="ECO:0000256" key="3">
    <source>
        <dbReference type="ARBA" id="ARBA00023163"/>
    </source>
</evidence>
<name>K2N589_9HYPH</name>
<dbReference type="Pfam" id="PF00392">
    <property type="entry name" value="GntR"/>
    <property type="match status" value="1"/>
</dbReference>
<keyword evidence="3" id="KW-0804">Transcription</keyword>
<dbReference type="PANTHER" id="PTHR43537:SF49">
    <property type="entry name" value="TRANSCRIPTIONAL REGULATORY PROTEIN"/>
    <property type="match status" value="1"/>
</dbReference>
<dbReference type="STRING" id="721133.SAMN05216176_106216"/>
<dbReference type="GO" id="GO:0003677">
    <property type="term" value="F:DNA binding"/>
    <property type="evidence" value="ECO:0007669"/>
    <property type="project" value="UniProtKB-KW"/>
</dbReference>
<reference evidence="5 6" key="1">
    <citation type="journal article" date="2012" name="J. Bacteriol.">
        <title>Genome Sequence of Nitratireductor indicus Type Strain C115.</title>
        <authorList>
            <person name="Lai Q."/>
            <person name="Li G."/>
            <person name="Yu Z."/>
            <person name="Shao Z."/>
        </authorList>
    </citation>
    <scope>NUCLEOTIDE SEQUENCE [LARGE SCALE GENOMIC DNA]</scope>
    <source>
        <strain evidence="5 6">C115</strain>
    </source>
</reference>
<keyword evidence="1" id="KW-0805">Transcription regulation</keyword>
<dbReference type="Proteomes" id="UP000007374">
    <property type="component" value="Unassembled WGS sequence"/>
</dbReference>
<dbReference type="eggNOG" id="COG1802">
    <property type="taxonomic scope" value="Bacteria"/>
</dbReference>
<evidence type="ECO:0000259" key="4">
    <source>
        <dbReference type="PROSITE" id="PS50949"/>
    </source>
</evidence>
<sequence length="223" mass="24364">MQEIARLSAASITASLKDEILAGQLLPGQRLGEVALAERFSVSRGPVREALRSLVDAQLATLVPNVGVRVREIGFADAQALYELREGLESEAARLAARRATVGQTEQLRLLLDGHAVSVTAHPAGAYLQSGSDTDFHVVVAALSGNPMILRLLSEELYPQLVLMRRQHQNVQGRGQTALMEHRRIVDAIADRDEEVAALLMRRHIRNSWLSLAPQIENGGETK</sequence>
<evidence type="ECO:0000256" key="2">
    <source>
        <dbReference type="ARBA" id="ARBA00023125"/>
    </source>
</evidence>
<dbReference type="InterPro" id="IPR011711">
    <property type="entry name" value="GntR_C"/>
</dbReference>
<accession>K2N589</accession>
<dbReference type="OrthoDB" id="7846328at2"/>
<dbReference type="PATRIC" id="fig|1231190.3.peg.2277"/>
<evidence type="ECO:0000313" key="5">
    <source>
        <dbReference type="EMBL" id="EKF42568.1"/>
    </source>
</evidence>
<dbReference type="SMART" id="SM00895">
    <property type="entry name" value="FCD"/>
    <property type="match status" value="1"/>
</dbReference>
<dbReference type="PROSITE" id="PS50949">
    <property type="entry name" value="HTH_GNTR"/>
    <property type="match status" value="1"/>
</dbReference>
<evidence type="ECO:0000256" key="1">
    <source>
        <dbReference type="ARBA" id="ARBA00023015"/>
    </source>
</evidence>
<keyword evidence="2" id="KW-0238">DNA-binding</keyword>
<evidence type="ECO:0000313" key="6">
    <source>
        <dbReference type="Proteomes" id="UP000007374"/>
    </source>
</evidence>
<dbReference type="SUPFAM" id="SSF48008">
    <property type="entry name" value="GntR ligand-binding domain-like"/>
    <property type="match status" value="1"/>
</dbReference>
<organism evidence="5 6">
    <name type="scientific">Nitratireductor indicus C115</name>
    <dbReference type="NCBI Taxonomy" id="1231190"/>
    <lineage>
        <taxon>Bacteria</taxon>
        <taxon>Pseudomonadati</taxon>
        <taxon>Pseudomonadota</taxon>
        <taxon>Alphaproteobacteria</taxon>
        <taxon>Hyphomicrobiales</taxon>
        <taxon>Phyllobacteriaceae</taxon>
        <taxon>Nitratireductor</taxon>
    </lineage>
</organism>
<gene>
    <name evidence="5" type="ORF">NA8A_10913</name>
</gene>
<dbReference type="SUPFAM" id="SSF46785">
    <property type="entry name" value="Winged helix' DNA-binding domain"/>
    <property type="match status" value="1"/>
</dbReference>
<dbReference type="InterPro" id="IPR008920">
    <property type="entry name" value="TF_FadR/GntR_C"/>
</dbReference>
<dbReference type="EMBL" id="AMSI01000006">
    <property type="protein sequence ID" value="EKF42568.1"/>
    <property type="molecule type" value="Genomic_DNA"/>
</dbReference>
<dbReference type="AlphaFoldDB" id="K2N589"/>
<feature type="domain" description="HTH gntR-type" evidence="4">
    <location>
        <begin position="6"/>
        <end position="73"/>
    </location>
</feature>
<dbReference type="Pfam" id="PF07729">
    <property type="entry name" value="FCD"/>
    <property type="match status" value="1"/>
</dbReference>
<dbReference type="PANTHER" id="PTHR43537">
    <property type="entry name" value="TRANSCRIPTIONAL REGULATOR, GNTR FAMILY"/>
    <property type="match status" value="1"/>
</dbReference>
<dbReference type="Gene3D" id="1.10.10.10">
    <property type="entry name" value="Winged helix-like DNA-binding domain superfamily/Winged helix DNA-binding domain"/>
    <property type="match status" value="1"/>
</dbReference>